<dbReference type="GO" id="GO:0004674">
    <property type="term" value="F:protein serine/threonine kinase activity"/>
    <property type="evidence" value="ECO:0007669"/>
    <property type="project" value="UniProtKB-KW"/>
</dbReference>
<keyword evidence="3" id="KW-0547">Nucleotide-binding</keyword>
<dbReference type="InterPro" id="IPR000719">
    <property type="entry name" value="Prot_kinase_dom"/>
</dbReference>
<dbReference type="GO" id="GO:0004712">
    <property type="term" value="F:protein serine/threonine/tyrosine kinase activity"/>
    <property type="evidence" value="ECO:0007669"/>
    <property type="project" value="TreeGrafter"/>
</dbReference>
<keyword evidence="8" id="KW-1185">Reference proteome</keyword>
<proteinExistence type="predicted"/>
<gene>
    <name evidence="7" type="ORF">GPUH_LOCUS22897</name>
</gene>
<evidence type="ECO:0000313" key="8">
    <source>
        <dbReference type="Proteomes" id="UP000271098"/>
    </source>
</evidence>
<reference evidence="7 8" key="2">
    <citation type="submission" date="2018-11" db="EMBL/GenBank/DDBJ databases">
        <authorList>
            <consortium name="Pathogen Informatics"/>
        </authorList>
    </citation>
    <scope>NUCLEOTIDE SEQUENCE [LARGE SCALE GENOMIC DNA]</scope>
</reference>
<dbReference type="SMART" id="SM00220">
    <property type="entry name" value="S_TKc"/>
    <property type="match status" value="1"/>
</dbReference>
<evidence type="ECO:0000259" key="6">
    <source>
        <dbReference type="PROSITE" id="PS50011"/>
    </source>
</evidence>
<accession>A0A183EPK9</accession>
<keyword evidence="5" id="KW-0067">ATP-binding</keyword>
<name>A0A183EPK9_9BILA</name>
<evidence type="ECO:0000256" key="2">
    <source>
        <dbReference type="ARBA" id="ARBA00022679"/>
    </source>
</evidence>
<evidence type="ECO:0000256" key="4">
    <source>
        <dbReference type="ARBA" id="ARBA00022777"/>
    </source>
</evidence>
<dbReference type="SUPFAM" id="SSF56112">
    <property type="entry name" value="Protein kinase-like (PK-like)"/>
    <property type="match status" value="1"/>
</dbReference>
<keyword evidence="1" id="KW-0723">Serine/threonine-protein kinase</keyword>
<evidence type="ECO:0000256" key="1">
    <source>
        <dbReference type="ARBA" id="ARBA00022527"/>
    </source>
</evidence>
<evidence type="ECO:0000313" key="7">
    <source>
        <dbReference type="EMBL" id="VDN40697.1"/>
    </source>
</evidence>
<dbReference type="PANTHER" id="PTHR22974:SF21">
    <property type="entry name" value="DUAL SPECIFICITY PROTEIN KINASE TTK"/>
    <property type="match status" value="1"/>
</dbReference>
<dbReference type="PROSITE" id="PS00108">
    <property type="entry name" value="PROTEIN_KINASE_ST"/>
    <property type="match status" value="1"/>
</dbReference>
<dbReference type="GO" id="GO:0007059">
    <property type="term" value="P:chromosome segregation"/>
    <property type="evidence" value="ECO:0007669"/>
    <property type="project" value="TreeGrafter"/>
</dbReference>
<dbReference type="GO" id="GO:0000776">
    <property type="term" value="C:kinetochore"/>
    <property type="evidence" value="ECO:0007669"/>
    <property type="project" value="TreeGrafter"/>
</dbReference>
<feature type="domain" description="Protein kinase" evidence="6">
    <location>
        <begin position="1"/>
        <end position="196"/>
    </location>
</feature>
<dbReference type="Gene3D" id="3.30.200.20">
    <property type="entry name" value="Phosphorylase Kinase, domain 1"/>
    <property type="match status" value="1"/>
</dbReference>
<dbReference type="OrthoDB" id="20524at2759"/>
<dbReference type="GO" id="GO:0033316">
    <property type="term" value="P:meiotic spindle assembly checkpoint signaling"/>
    <property type="evidence" value="ECO:0007669"/>
    <property type="project" value="TreeGrafter"/>
</dbReference>
<dbReference type="GO" id="GO:0034501">
    <property type="term" value="P:protein localization to kinetochore"/>
    <property type="evidence" value="ECO:0007669"/>
    <property type="project" value="TreeGrafter"/>
</dbReference>
<dbReference type="InterPro" id="IPR008271">
    <property type="entry name" value="Ser/Thr_kinase_AS"/>
</dbReference>
<sequence length="196" mass="21717">MAFRNKFQEEAAGAVAAPKRNAAVEVASPKLRRSESTSCSRTNRYIAVKNRRYIVINLLGKGGSSLVYQVLDEEQKKLQAVKCVDLSEADAACRSAYLNEIKLLIRIVHSDLKPANFLLVGGNLKLIDFGIASAIPSNRTSVMKDTQMGTLSYMPPEAINSSCVTTENGKELYRVCFFLKNFQNWPDFLMGTKVNS</sequence>
<dbReference type="EMBL" id="UYRT01096266">
    <property type="protein sequence ID" value="VDN40697.1"/>
    <property type="molecule type" value="Genomic_DNA"/>
</dbReference>
<evidence type="ECO:0000256" key="3">
    <source>
        <dbReference type="ARBA" id="ARBA00022741"/>
    </source>
</evidence>
<keyword evidence="2" id="KW-0808">Transferase</keyword>
<dbReference type="WBParaSite" id="GPUH_0002292801-mRNA-1">
    <property type="protein sequence ID" value="GPUH_0002292801-mRNA-1"/>
    <property type="gene ID" value="GPUH_0002292801"/>
</dbReference>
<dbReference type="AlphaFoldDB" id="A0A183EPK9"/>
<protein>
    <submittedName>
        <fullName evidence="9">Protein kinase domain-containing protein</fullName>
    </submittedName>
</protein>
<keyword evidence="4" id="KW-0418">Kinase</keyword>
<dbReference type="Pfam" id="PF00069">
    <property type="entry name" value="Pkinase"/>
    <property type="match status" value="1"/>
</dbReference>
<organism evidence="9">
    <name type="scientific">Gongylonema pulchrum</name>
    <dbReference type="NCBI Taxonomy" id="637853"/>
    <lineage>
        <taxon>Eukaryota</taxon>
        <taxon>Metazoa</taxon>
        <taxon>Ecdysozoa</taxon>
        <taxon>Nematoda</taxon>
        <taxon>Chromadorea</taxon>
        <taxon>Rhabditida</taxon>
        <taxon>Spirurina</taxon>
        <taxon>Spiruromorpha</taxon>
        <taxon>Spiruroidea</taxon>
        <taxon>Gongylonematidae</taxon>
        <taxon>Gongylonema</taxon>
    </lineage>
</organism>
<dbReference type="PROSITE" id="PS50011">
    <property type="entry name" value="PROTEIN_KINASE_DOM"/>
    <property type="match status" value="1"/>
</dbReference>
<dbReference type="GO" id="GO:0007094">
    <property type="term" value="P:mitotic spindle assembly checkpoint signaling"/>
    <property type="evidence" value="ECO:0007669"/>
    <property type="project" value="TreeGrafter"/>
</dbReference>
<dbReference type="GO" id="GO:0005634">
    <property type="term" value="C:nucleus"/>
    <property type="evidence" value="ECO:0007669"/>
    <property type="project" value="TreeGrafter"/>
</dbReference>
<evidence type="ECO:0000256" key="5">
    <source>
        <dbReference type="ARBA" id="ARBA00022840"/>
    </source>
</evidence>
<dbReference type="PANTHER" id="PTHR22974">
    <property type="entry name" value="MIXED LINEAGE PROTEIN KINASE"/>
    <property type="match status" value="1"/>
</dbReference>
<dbReference type="Proteomes" id="UP000271098">
    <property type="component" value="Unassembled WGS sequence"/>
</dbReference>
<reference evidence="9" key="1">
    <citation type="submission" date="2016-06" db="UniProtKB">
        <authorList>
            <consortium name="WormBaseParasite"/>
        </authorList>
    </citation>
    <scope>IDENTIFICATION</scope>
</reference>
<dbReference type="InterPro" id="IPR011009">
    <property type="entry name" value="Kinase-like_dom_sf"/>
</dbReference>
<dbReference type="GO" id="GO:0005524">
    <property type="term" value="F:ATP binding"/>
    <property type="evidence" value="ECO:0007669"/>
    <property type="project" value="UniProtKB-KW"/>
</dbReference>
<dbReference type="Gene3D" id="1.10.510.10">
    <property type="entry name" value="Transferase(Phosphotransferase) domain 1"/>
    <property type="match status" value="1"/>
</dbReference>
<evidence type="ECO:0000313" key="9">
    <source>
        <dbReference type="WBParaSite" id="GPUH_0002292801-mRNA-1"/>
    </source>
</evidence>